<keyword evidence="11" id="KW-0963">Cytoplasm</keyword>
<keyword evidence="7 11" id="KW-0418">Kinase</keyword>
<sequence>MTVLSGPSGVGKTTIVKALRERYPDVWVSVSATTRFPRPGEVNGVHYWFVTDAEFDRLVAEGDLLEWAVFAGNRYGTPRGPVQARLDAGVPVVLEIDLQGARQVRDRAPDALLVFVAPPSWDELVRRLSGRGTEPEDVVARRLEAAREELAAEGEFDVTLVNTDVDELCTRLVALLESPVNPSA</sequence>
<comment type="subcellular location">
    <subcellularLocation>
        <location evidence="11">Cytoplasm</location>
    </subcellularLocation>
</comment>
<evidence type="ECO:0000256" key="7">
    <source>
        <dbReference type="ARBA" id="ARBA00022777"/>
    </source>
</evidence>
<evidence type="ECO:0000256" key="6">
    <source>
        <dbReference type="ARBA" id="ARBA00022741"/>
    </source>
</evidence>
<comment type="caution">
    <text evidence="13">The sequence shown here is derived from an EMBL/GenBank/DDBJ whole genome shotgun (WGS) entry which is preliminary data.</text>
</comment>
<dbReference type="HAMAP" id="MF_00328">
    <property type="entry name" value="Guanylate_kinase"/>
    <property type="match status" value="1"/>
</dbReference>
<feature type="binding site" evidence="11">
    <location>
        <begin position="6"/>
        <end position="13"/>
    </location>
    <ligand>
        <name>ATP</name>
        <dbReference type="ChEBI" id="CHEBI:30616"/>
    </ligand>
</feature>
<name>A0ABX0GU40_9ACTN</name>
<comment type="similarity">
    <text evidence="2 11">Belongs to the guanylate kinase family.</text>
</comment>
<dbReference type="PANTHER" id="PTHR23117">
    <property type="entry name" value="GUANYLATE KINASE-RELATED"/>
    <property type="match status" value="1"/>
</dbReference>
<dbReference type="InterPro" id="IPR027417">
    <property type="entry name" value="P-loop_NTPase"/>
</dbReference>
<dbReference type="InterPro" id="IPR008144">
    <property type="entry name" value="Guanylate_kin-like_dom"/>
</dbReference>
<protein>
    <recommendedName>
        <fullName evidence="4 11">Guanylate kinase</fullName>
        <ecNumber evidence="3 11">2.7.4.8</ecNumber>
    </recommendedName>
    <alternativeName>
        <fullName evidence="9 11">GMP kinase</fullName>
    </alternativeName>
</protein>
<evidence type="ECO:0000313" key="14">
    <source>
        <dbReference type="Proteomes" id="UP000800981"/>
    </source>
</evidence>
<dbReference type="Gene3D" id="3.40.50.300">
    <property type="entry name" value="P-loop containing nucleotide triphosphate hydrolases"/>
    <property type="match status" value="1"/>
</dbReference>
<dbReference type="PROSITE" id="PS50052">
    <property type="entry name" value="GUANYLATE_KINASE_2"/>
    <property type="match status" value="1"/>
</dbReference>
<dbReference type="GO" id="GO:0004385">
    <property type="term" value="F:GMP kinase activity"/>
    <property type="evidence" value="ECO:0007669"/>
    <property type="project" value="UniProtKB-EC"/>
</dbReference>
<accession>A0ABX0GU40</accession>
<dbReference type="Proteomes" id="UP000800981">
    <property type="component" value="Unassembled WGS sequence"/>
</dbReference>
<evidence type="ECO:0000256" key="11">
    <source>
        <dbReference type="HAMAP-Rule" id="MF_00328"/>
    </source>
</evidence>
<evidence type="ECO:0000256" key="1">
    <source>
        <dbReference type="ARBA" id="ARBA00003531"/>
    </source>
</evidence>
<dbReference type="CDD" id="cd00071">
    <property type="entry name" value="GMPK"/>
    <property type="match status" value="1"/>
</dbReference>
<dbReference type="Gene3D" id="3.30.63.10">
    <property type="entry name" value="Guanylate Kinase phosphate binding domain"/>
    <property type="match status" value="1"/>
</dbReference>
<comment type="function">
    <text evidence="1 11">Essential for recycling GMP and indirectly, cGMP.</text>
</comment>
<dbReference type="SUPFAM" id="SSF52540">
    <property type="entry name" value="P-loop containing nucleoside triphosphate hydrolases"/>
    <property type="match status" value="1"/>
</dbReference>
<keyword evidence="5 11" id="KW-0808">Transferase</keyword>
<evidence type="ECO:0000256" key="2">
    <source>
        <dbReference type="ARBA" id="ARBA00005790"/>
    </source>
</evidence>
<dbReference type="NCBIfam" id="TIGR03263">
    <property type="entry name" value="guanyl_kin"/>
    <property type="match status" value="1"/>
</dbReference>
<evidence type="ECO:0000256" key="10">
    <source>
        <dbReference type="ARBA" id="ARBA00048594"/>
    </source>
</evidence>
<dbReference type="PROSITE" id="PS00856">
    <property type="entry name" value="GUANYLATE_KINASE_1"/>
    <property type="match status" value="1"/>
</dbReference>
<evidence type="ECO:0000259" key="12">
    <source>
        <dbReference type="PROSITE" id="PS50052"/>
    </source>
</evidence>
<keyword evidence="8 11" id="KW-0067">ATP-binding</keyword>
<keyword evidence="6 11" id="KW-0547">Nucleotide-binding</keyword>
<evidence type="ECO:0000256" key="9">
    <source>
        <dbReference type="ARBA" id="ARBA00030128"/>
    </source>
</evidence>
<evidence type="ECO:0000256" key="8">
    <source>
        <dbReference type="ARBA" id="ARBA00022840"/>
    </source>
</evidence>
<dbReference type="EMBL" id="JAANNP010000003">
    <property type="protein sequence ID" value="NHC14033.1"/>
    <property type="molecule type" value="Genomic_DNA"/>
</dbReference>
<dbReference type="InterPro" id="IPR020590">
    <property type="entry name" value="Guanylate_kinase_CS"/>
</dbReference>
<evidence type="ECO:0000256" key="5">
    <source>
        <dbReference type="ARBA" id="ARBA00022679"/>
    </source>
</evidence>
<evidence type="ECO:0000313" key="13">
    <source>
        <dbReference type="EMBL" id="NHC14033.1"/>
    </source>
</evidence>
<reference evidence="13 14" key="1">
    <citation type="submission" date="2020-03" db="EMBL/GenBank/DDBJ databases">
        <title>Two novel Motilibacter sp.</title>
        <authorList>
            <person name="Liu S."/>
        </authorList>
    </citation>
    <scope>NUCLEOTIDE SEQUENCE [LARGE SCALE GENOMIC DNA]</scope>
    <source>
        <strain evidence="13 14">E257</strain>
    </source>
</reference>
<keyword evidence="14" id="KW-1185">Reference proteome</keyword>
<dbReference type="EC" id="2.7.4.8" evidence="3 11"/>
<dbReference type="SMART" id="SM00072">
    <property type="entry name" value="GuKc"/>
    <property type="match status" value="1"/>
</dbReference>
<comment type="catalytic activity">
    <reaction evidence="10 11">
        <text>GMP + ATP = GDP + ADP</text>
        <dbReference type="Rhea" id="RHEA:20780"/>
        <dbReference type="ChEBI" id="CHEBI:30616"/>
        <dbReference type="ChEBI" id="CHEBI:58115"/>
        <dbReference type="ChEBI" id="CHEBI:58189"/>
        <dbReference type="ChEBI" id="CHEBI:456216"/>
        <dbReference type="EC" id="2.7.4.8"/>
    </reaction>
</comment>
<dbReference type="InterPro" id="IPR008145">
    <property type="entry name" value="GK/Ca_channel_bsu"/>
</dbReference>
<evidence type="ECO:0000256" key="4">
    <source>
        <dbReference type="ARBA" id="ARBA00016296"/>
    </source>
</evidence>
<organism evidence="13 14">
    <name type="scientific">Motilibacter deserti</name>
    <dbReference type="NCBI Taxonomy" id="2714956"/>
    <lineage>
        <taxon>Bacteria</taxon>
        <taxon>Bacillati</taxon>
        <taxon>Actinomycetota</taxon>
        <taxon>Actinomycetes</taxon>
        <taxon>Motilibacterales</taxon>
        <taxon>Motilibacteraceae</taxon>
        <taxon>Motilibacter</taxon>
    </lineage>
</organism>
<dbReference type="Pfam" id="PF00625">
    <property type="entry name" value="Guanylate_kin"/>
    <property type="match status" value="1"/>
</dbReference>
<dbReference type="InterPro" id="IPR017665">
    <property type="entry name" value="Guanylate_kinase"/>
</dbReference>
<proteinExistence type="inferred from homology"/>
<gene>
    <name evidence="11 13" type="primary">gmk</name>
    <name evidence="13" type="ORF">G9H71_09595</name>
</gene>
<dbReference type="PANTHER" id="PTHR23117:SF13">
    <property type="entry name" value="GUANYLATE KINASE"/>
    <property type="match status" value="1"/>
</dbReference>
<feature type="domain" description="Guanylate kinase-like" evidence="12">
    <location>
        <begin position="1"/>
        <end position="177"/>
    </location>
</feature>
<evidence type="ECO:0000256" key="3">
    <source>
        <dbReference type="ARBA" id="ARBA00012961"/>
    </source>
</evidence>